<dbReference type="InterPro" id="IPR036388">
    <property type="entry name" value="WH-like_DNA-bd_sf"/>
</dbReference>
<dbReference type="EMBL" id="JADEWU010000018">
    <property type="protein sequence ID" value="MBE9143575.1"/>
    <property type="molecule type" value="Genomic_DNA"/>
</dbReference>
<dbReference type="InterPro" id="IPR001867">
    <property type="entry name" value="OmpR/PhoB-type_DNA-bd"/>
</dbReference>
<dbReference type="InterPro" id="IPR016032">
    <property type="entry name" value="Sig_transdc_resp-reg_C-effctor"/>
</dbReference>
<keyword evidence="1 2" id="KW-0238">DNA-binding</keyword>
<comment type="caution">
    <text evidence="4">The sequence shown here is derived from an EMBL/GenBank/DDBJ whole genome shotgun (WGS) entry which is preliminary data.</text>
</comment>
<dbReference type="Pfam" id="PF00486">
    <property type="entry name" value="Trans_reg_C"/>
    <property type="match status" value="1"/>
</dbReference>
<dbReference type="SUPFAM" id="SSF46894">
    <property type="entry name" value="C-terminal effector domain of the bipartite response regulators"/>
    <property type="match status" value="1"/>
</dbReference>
<accession>A0ABR9UAU1</accession>
<dbReference type="PANTHER" id="PTHR48111:SF15">
    <property type="entry name" value="OMPR SUBFAMILY"/>
    <property type="match status" value="1"/>
</dbReference>
<name>A0ABR9UAU1_9CYAN</name>
<organism evidence="4 5">
    <name type="scientific">Planktothrix mougeotii LEGE 06226</name>
    <dbReference type="NCBI Taxonomy" id="1828728"/>
    <lineage>
        <taxon>Bacteria</taxon>
        <taxon>Bacillati</taxon>
        <taxon>Cyanobacteriota</taxon>
        <taxon>Cyanophyceae</taxon>
        <taxon>Oscillatoriophycideae</taxon>
        <taxon>Oscillatoriales</taxon>
        <taxon>Microcoleaceae</taxon>
        <taxon>Planktothrix</taxon>
    </lineage>
</organism>
<feature type="domain" description="OmpR/PhoB-type" evidence="3">
    <location>
        <begin position="29"/>
        <end position="128"/>
    </location>
</feature>
<evidence type="ECO:0000256" key="1">
    <source>
        <dbReference type="ARBA" id="ARBA00023125"/>
    </source>
</evidence>
<evidence type="ECO:0000313" key="5">
    <source>
        <dbReference type="Proteomes" id="UP000640725"/>
    </source>
</evidence>
<sequence length="290" mass="33437">MTDQLKCTIFKAKNNILTPLNFSQFINGIKMLIHGSITVNKNSCTVTYYAQIVCLLPKEYKLLVLFLEYPNHVLTYEMIVDQLWDLDRVPSANGIRSHIKGLRKAFRKVNNTIEIIETVHGMGYRLNPVLLKQEDSETLCSLPPPPILKDFLQTKAIEYCILDQQFFLQYISPSLIEYCDYPESLKIGSYVGDSFPELIGFEEILAKVITKEEPNLEIQGVARSVNPKRPAYVNFYVMANQDVHWPSNHHEPLLFIFIEDASEKMSYKQRITQLENEMSLFGTLNISYLV</sequence>
<proteinExistence type="predicted"/>
<reference evidence="4 5" key="1">
    <citation type="submission" date="2020-10" db="EMBL/GenBank/DDBJ databases">
        <authorList>
            <person name="Castelo-Branco R."/>
            <person name="Eusebio N."/>
            <person name="Adriana R."/>
            <person name="Vieira A."/>
            <person name="Brugerolle De Fraissinette N."/>
            <person name="Rezende De Castro R."/>
            <person name="Schneider M.P."/>
            <person name="Vasconcelos V."/>
            <person name="Leao P.N."/>
        </authorList>
    </citation>
    <scope>NUCLEOTIDE SEQUENCE [LARGE SCALE GENOMIC DNA]</scope>
    <source>
        <strain evidence="4 5">LEGE 06226</strain>
    </source>
</reference>
<evidence type="ECO:0000256" key="2">
    <source>
        <dbReference type="PROSITE-ProRule" id="PRU01091"/>
    </source>
</evidence>
<dbReference type="SMART" id="SM00862">
    <property type="entry name" value="Trans_reg_C"/>
    <property type="match status" value="1"/>
</dbReference>
<dbReference type="Gene3D" id="1.10.10.10">
    <property type="entry name" value="Winged helix-like DNA-binding domain superfamily/Winged helix DNA-binding domain"/>
    <property type="match status" value="1"/>
</dbReference>
<dbReference type="CDD" id="cd00383">
    <property type="entry name" value="trans_reg_C"/>
    <property type="match status" value="1"/>
</dbReference>
<evidence type="ECO:0000259" key="3">
    <source>
        <dbReference type="PROSITE" id="PS51755"/>
    </source>
</evidence>
<gene>
    <name evidence="4" type="ORF">IQ236_10095</name>
</gene>
<feature type="DNA-binding region" description="OmpR/PhoB-type" evidence="2">
    <location>
        <begin position="29"/>
        <end position="128"/>
    </location>
</feature>
<dbReference type="PROSITE" id="PS51755">
    <property type="entry name" value="OMPR_PHOB"/>
    <property type="match status" value="1"/>
</dbReference>
<dbReference type="Proteomes" id="UP000640725">
    <property type="component" value="Unassembled WGS sequence"/>
</dbReference>
<dbReference type="InterPro" id="IPR039420">
    <property type="entry name" value="WalR-like"/>
</dbReference>
<keyword evidence="5" id="KW-1185">Reference proteome</keyword>
<dbReference type="PANTHER" id="PTHR48111">
    <property type="entry name" value="REGULATOR OF RPOS"/>
    <property type="match status" value="1"/>
</dbReference>
<evidence type="ECO:0000313" key="4">
    <source>
        <dbReference type="EMBL" id="MBE9143575.1"/>
    </source>
</evidence>
<protein>
    <submittedName>
        <fullName evidence="4">Response regulator transcription factor</fullName>
    </submittedName>
</protein>